<comment type="caution">
    <text evidence="4">The sequence shown here is derived from an EMBL/GenBank/DDBJ whole genome shotgun (WGS) entry which is preliminary data.</text>
</comment>
<dbReference type="RefSeq" id="WP_095131780.1">
    <property type="nucleotide sequence ID" value="NZ_NIBG01000003.1"/>
</dbReference>
<dbReference type="OrthoDB" id="9775804at2"/>
<dbReference type="Pfam" id="PF13673">
    <property type="entry name" value="Acetyltransf_10"/>
    <property type="match status" value="1"/>
</dbReference>
<proteinExistence type="predicted"/>
<evidence type="ECO:0000256" key="1">
    <source>
        <dbReference type="ARBA" id="ARBA00022679"/>
    </source>
</evidence>
<dbReference type="InterPro" id="IPR045039">
    <property type="entry name" value="NSI-like"/>
</dbReference>
<feature type="domain" description="N-acetyltransferase" evidence="3">
    <location>
        <begin position="1"/>
        <end position="132"/>
    </location>
</feature>
<evidence type="ECO:0000313" key="4">
    <source>
        <dbReference type="EMBL" id="PAB60348.1"/>
    </source>
</evidence>
<keyword evidence="1 4" id="KW-0808">Transferase</keyword>
<gene>
    <name evidence="4" type="ORF">CCE28_05485</name>
</gene>
<dbReference type="Gene3D" id="3.40.630.30">
    <property type="match status" value="1"/>
</dbReference>
<keyword evidence="5" id="KW-1185">Reference proteome</keyword>
<reference evidence="4 5" key="1">
    <citation type="submission" date="2017-06" db="EMBL/GenBank/DDBJ databases">
        <title>Draft genome sequence of anaerobic fermentative bacterium Anaeromicrobium sediminis DY2726D isolated from West Pacific Ocean sediments.</title>
        <authorList>
            <person name="Zeng X."/>
        </authorList>
    </citation>
    <scope>NUCLEOTIDE SEQUENCE [LARGE SCALE GENOMIC DNA]</scope>
    <source>
        <strain evidence="4 5">DY2726D</strain>
    </source>
</reference>
<dbReference type="EMBL" id="NIBG01000003">
    <property type="protein sequence ID" value="PAB60348.1"/>
    <property type="molecule type" value="Genomic_DNA"/>
</dbReference>
<dbReference type="PANTHER" id="PTHR43626:SF4">
    <property type="entry name" value="GCN5-RELATED N-ACETYLTRANSFERASE 2, CHLOROPLASTIC"/>
    <property type="match status" value="1"/>
</dbReference>
<evidence type="ECO:0000256" key="2">
    <source>
        <dbReference type="ARBA" id="ARBA00023315"/>
    </source>
</evidence>
<organism evidence="4 5">
    <name type="scientific">Anaeromicrobium sediminis</name>
    <dbReference type="NCBI Taxonomy" id="1478221"/>
    <lineage>
        <taxon>Bacteria</taxon>
        <taxon>Bacillati</taxon>
        <taxon>Bacillota</taxon>
        <taxon>Clostridia</taxon>
        <taxon>Peptostreptococcales</taxon>
        <taxon>Thermotaleaceae</taxon>
        <taxon>Anaeromicrobium</taxon>
    </lineage>
</organism>
<dbReference type="GO" id="GO:0008080">
    <property type="term" value="F:N-acetyltransferase activity"/>
    <property type="evidence" value="ECO:0007669"/>
    <property type="project" value="InterPro"/>
</dbReference>
<dbReference type="GO" id="GO:0005737">
    <property type="term" value="C:cytoplasm"/>
    <property type="evidence" value="ECO:0007669"/>
    <property type="project" value="TreeGrafter"/>
</dbReference>
<dbReference type="PANTHER" id="PTHR43626">
    <property type="entry name" value="ACYL-COA N-ACYLTRANSFERASE"/>
    <property type="match status" value="1"/>
</dbReference>
<accession>A0A267MN48</accession>
<dbReference type="AlphaFoldDB" id="A0A267MN48"/>
<dbReference type="InterPro" id="IPR016181">
    <property type="entry name" value="Acyl_CoA_acyltransferase"/>
</dbReference>
<sequence length="132" mass="15380">MEFIFTTDLPEKEELYNLYDHLGWNGFLKLSSEQLLKTMKNSYYSVYVYCKDDLIGTGRIVSDGIINAYLCGVGVRSEYRNNGVATKIIGMLVEYCQENNLHIQFFCEPHLVPFYNKMDFEKFAIGMRLKES</sequence>
<dbReference type="SUPFAM" id="SSF55729">
    <property type="entry name" value="Acyl-CoA N-acyltransferases (Nat)"/>
    <property type="match status" value="1"/>
</dbReference>
<name>A0A267MN48_9FIRM</name>
<dbReference type="CDD" id="cd04301">
    <property type="entry name" value="NAT_SF"/>
    <property type="match status" value="1"/>
</dbReference>
<dbReference type="Proteomes" id="UP000216024">
    <property type="component" value="Unassembled WGS sequence"/>
</dbReference>
<keyword evidence="2" id="KW-0012">Acyltransferase</keyword>
<evidence type="ECO:0000259" key="3">
    <source>
        <dbReference type="PROSITE" id="PS51186"/>
    </source>
</evidence>
<dbReference type="InterPro" id="IPR000182">
    <property type="entry name" value="GNAT_dom"/>
</dbReference>
<evidence type="ECO:0000313" key="5">
    <source>
        <dbReference type="Proteomes" id="UP000216024"/>
    </source>
</evidence>
<dbReference type="PROSITE" id="PS51186">
    <property type="entry name" value="GNAT"/>
    <property type="match status" value="1"/>
</dbReference>
<protein>
    <submittedName>
        <fullName evidence="4">GNAT family N-acetyltransferase</fullName>
    </submittedName>
</protein>